<evidence type="ECO:0000256" key="3">
    <source>
        <dbReference type="HAMAP-Rule" id="MF_00198"/>
    </source>
</evidence>
<evidence type="ECO:0000256" key="1">
    <source>
        <dbReference type="ARBA" id="ARBA00007867"/>
    </source>
</evidence>
<feature type="binding site" evidence="3">
    <location>
        <position position="103"/>
    </location>
    <ligand>
        <name>S-methyl-5'-thioadenosine</name>
        <dbReference type="ChEBI" id="CHEBI:17509"/>
    </ligand>
</feature>
<sequence length="272" mass="31314">MEWFEEYYGDVALKIKIKKIIADFHSKYQHIQLFDTFEFGKMLVLDGKIQLTEKDEAFYHEMLVHVPMFTHRNPEKVLIIGGGDGGSLREVLKHDVSEAVLVELDGDVVELSKKHLGIDNGAFEDPRATVLIEDGIEFVKNLGERFDVIIVDGTDPNPYSEHIMSREFYEACSKIADVFATQSQSPFVQPDYFKKMFLNISGVMDVRVYLNFVPTYPLGLWSYLIHADEYPSLEDIEKRFSDRGIRTEHYNPEVHAASFALPEWVRRIVVDG</sequence>
<dbReference type="UniPathway" id="UPA00248">
    <property type="reaction ID" value="UER00314"/>
</dbReference>
<dbReference type="GO" id="GO:0004766">
    <property type="term" value="F:spermidine synthase activity"/>
    <property type="evidence" value="ECO:0007669"/>
    <property type="project" value="UniProtKB-UniRule"/>
</dbReference>
<dbReference type="HOGENOM" id="CLU_048199_1_0_2"/>
<feature type="binding site" evidence="3">
    <location>
        <begin position="134"/>
        <end position="135"/>
    </location>
    <ligand>
        <name>S-methyl-5'-thioadenosine</name>
        <dbReference type="ChEBI" id="CHEBI:17509"/>
    </ligand>
</feature>
<evidence type="ECO:0000256" key="4">
    <source>
        <dbReference type="PROSITE-ProRule" id="PRU00354"/>
    </source>
</evidence>
<dbReference type="Gene3D" id="3.40.50.150">
    <property type="entry name" value="Vaccinia Virus protein VP39"/>
    <property type="match status" value="1"/>
</dbReference>
<reference evidence="8 9" key="1">
    <citation type="journal article" date="2015" name="Appl. Environ. Microbiol.">
        <title>The Geoglobus acetivorans genome: Fe(III) reduction, acetate utilization, autotrophic growth, and degradation of aromatic compounds in a hyperthermophilic archaeon.</title>
        <authorList>
            <person name="Mardanov A.V."/>
            <person name="Slododkina G.B."/>
            <person name="Slobodkin A.I."/>
            <person name="Beletsky A.V."/>
            <person name="Gavrilov S.N."/>
            <person name="Kublanov I.V."/>
            <person name="Bonch-Osmolovskaya E.A."/>
            <person name="Skryabin K.G."/>
            <person name="Ravin N.V."/>
        </authorList>
    </citation>
    <scope>NUCLEOTIDE SEQUENCE [LARGE SCALE GENOMIC DNA]</scope>
    <source>
        <strain evidence="8 9">SBH6</strain>
    </source>
</reference>
<comment type="subunit">
    <text evidence="3">Homodimer or homotetramer.</text>
</comment>
<evidence type="ECO:0000256" key="2">
    <source>
        <dbReference type="ARBA" id="ARBA00022679"/>
    </source>
</evidence>
<dbReference type="EC" id="2.5.1.16" evidence="3"/>
<feature type="active site" description="Proton acceptor" evidence="3 4">
    <location>
        <position position="152"/>
    </location>
</feature>
<dbReference type="NCBIfam" id="NF002010">
    <property type="entry name" value="PRK00811.1"/>
    <property type="match status" value="1"/>
</dbReference>
<protein>
    <recommendedName>
        <fullName evidence="3">Polyamine aminopropyltransferase</fullName>
    </recommendedName>
    <alternativeName>
        <fullName evidence="3">Putrescine aminopropyltransferase</fullName>
        <shortName evidence="3">PAPT</shortName>
    </alternativeName>
    <alternativeName>
        <fullName evidence="3">Spermidine synthase</fullName>
        <shortName evidence="3">SPDS</shortName>
        <shortName evidence="3">SPDSY</shortName>
        <ecNumber evidence="3">2.5.1.16</ecNumber>
    </alternativeName>
</protein>
<dbReference type="InterPro" id="IPR030374">
    <property type="entry name" value="PABS"/>
</dbReference>
<dbReference type="InterPro" id="IPR035246">
    <property type="entry name" value="Spermidine_synt_N"/>
</dbReference>
<dbReference type="InterPro" id="IPR001045">
    <property type="entry name" value="Spermi_synthase"/>
</dbReference>
<gene>
    <name evidence="3" type="primary">speE</name>
    <name evidence="8" type="ORF">GACE_2201</name>
</gene>
<evidence type="ECO:0000256" key="5">
    <source>
        <dbReference type="RuleBase" id="RU003836"/>
    </source>
</evidence>
<keyword evidence="2 3" id="KW-0808">Transferase</keyword>
<dbReference type="InterPro" id="IPR030373">
    <property type="entry name" value="PABS_CS"/>
</dbReference>
<feature type="domain" description="PABS" evidence="7">
    <location>
        <begin position="1"/>
        <end position="228"/>
    </location>
</feature>
<dbReference type="Pfam" id="PF17284">
    <property type="entry name" value="Spermine_synt_N"/>
    <property type="match status" value="1"/>
</dbReference>
<dbReference type="HAMAP" id="MF_00198">
    <property type="entry name" value="Spermidine_synth"/>
    <property type="match status" value="1"/>
</dbReference>
<dbReference type="STRING" id="565033.GACE_2201"/>
<evidence type="ECO:0000256" key="6">
    <source>
        <dbReference type="RuleBase" id="RU003837"/>
    </source>
</evidence>
<dbReference type="RefSeq" id="WP_048093351.1">
    <property type="nucleotide sequence ID" value="NZ_CP009552.1"/>
</dbReference>
<comment type="similarity">
    <text evidence="1 3 5">Belongs to the spermidine/spermine synthase family.</text>
</comment>
<dbReference type="Pfam" id="PF01564">
    <property type="entry name" value="Spermine_synth"/>
    <property type="match status" value="1"/>
</dbReference>
<dbReference type="KEGG" id="gac:GACE_2201"/>
<evidence type="ECO:0000259" key="7">
    <source>
        <dbReference type="PROSITE" id="PS51006"/>
    </source>
</evidence>
<feature type="binding site" evidence="3">
    <location>
        <position position="60"/>
    </location>
    <ligand>
        <name>spermidine</name>
        <dbReference type="ChEBI" id="CHEBI:57834"/>
    </ligand>
</feature>
<dbReference type="Gene3D" id="2.30.140.10">
    <property type="entry name" value="Spermidine synthase, tetramerisation domain"/>
    <property type="match status" value="1"/>
</dbReference>
<comment type="function">
    <text evidence="3">Catalyzes the irreversible transfer of a propylamine group from the amino donor S-adenosylmethioninamine (decarboxy-AdoMet) to putrescine (1,4-diaminobutane) to yield spermidine.</text>
</comment>
<comment type="pathway">
    <text evidence="3">Amine and polyamine biosynthesis; spermidine biosynthesis; spermidine from putrescine: step 1/1.</text>
</comment>
<comment type="caution">
    <text evidence="3">Lacks conserved residue(s) required for the propagation of feature annotation.</text>
</comment>
<dbReference type="PROSITE" id="PS01330">
    <property type="entry name" value="PABS_1"/>
    <property type="match status" value="1"/>
</dbReference>
<dbReference type="SUPFAM" id="SSF53335">
    <property type="entry name" value="S-adenosyl-L-methionine-dependent methyltransferases"/>
    <property type="match status" value="1"/>
</dbReference>
<keyword evidence="3 6" id="KW-0745">Spermidine biosynthesis</keyword>
<proteinExistence type="inferred from homology"/>
<dbReference type="PANTHER" id="PTHR11558">
    <property type="entry name" value="SPERMIDINE/SPERMINE SYNTHASE"/>
    <property type="match status" value="1"/>
</dbReference>
<dbReference type="AlphaFoldDB" id="A0A0A7GJS8"/>
<dbReference type="NCBIfam" id="TIGR00417">
    <property type="entry name" value="speE"/>
    <property type="match status" value="1"/>
</dbReference>
<comment type="catalytic activity">
    <reaction evidence="3 6">
        <text>S-adenosyl 3-(methylsulfanyl)propylamine + putrescine = S-methyl-5'-thioadenosine + spermidine + H(+)</text>
        <dbReference type="Rhea" id="RHEA:12721"/>
        <dbReference type="ChEBI" id="CHEBI:15378"/>
        <dbReference type="ChEBI" id="CHEBI:17509"/>
        <dbReference type="ChEBI" id="CHEBI:57443"/>
        <dbReference type="ChEBI" id="CHEBI:57834"/>
        <dbReference type="ChEBI" id="CHEBI:326268"/>
        <dbReference type="EC" id="2.5.1.16"/>
    </reaction>
</comment>
<name>A0A0A7GJS8_GEOAI</name>
<dbReference type="PANTHER" id="PTHR11558:SF11">
    <property type="entry name" value="SPERMIDINE SYNTHASE"/>
    <property type="match status" value="1"/>
</dbReference>
<organism evidence="8 9">
    <name type="scientific">Geoglobus acetivorans</name>
    <dbReference type="NCBI Taxonomy" id="565033"/>
    <lineage>
        <taxon>Archaea</taxon>
        <taxon>Methanobacteriati</taxon>
        <taxon>Methanobacteriota</taxon>
        <taxon>Archaeoglobi</taxon>
        <taxon>Archaeoglobales</taxon>
        <taxon>Archaeoglobaceae</taxon>
        <taxon>Geoglobus</taxon>
    </lineage>
</organism>
<dbReference type="InterPro" id="IPR029063">
    <property type="entry name" value="SAM-dependent_MTases_sf"/>
</dbReference>
<dbReference type="GO" id="GO:0008295">
    <property type="term" value="P:spermidine biosynthetic process"/>
    <property type="evidence" value="ECO:0007669"/>
    <property type="project" value="UniProtKB-UniRule"/>
</dbReference>
<feature type="binding site" evidence="3">
    <location>
        <position position="84"/>
    </location>
    <ligand>
        <name>spermidine</name>
        <dbReference type="ChEBI" id="CHEBI:57834"/>
    </ligand>
</feature>
<dbReference type="CDD" id="cd02440">
    <property type="entry name" value="AdoMet_MTases"/>
    <property type="match status" value="1"/>
</dbReference>
<dbReference type="Proteomes" id="UP000030624">
    <property type="component" value="Chromosome"/>
</dbReference>
<feature type="binding site" evidence="3">
    <location>
        <position position="29"/>
    </location>
    <ligand>
        <name>S-methyl-5'-thioadenosine</name>
        <dbReference type="ChEBI" id="CHEBI:17509"/>
    </ligand>
</feature>
<keyword evidence="3 4" id="KW-0620">Polyamine biosynthesis</keyword>
<evidence type="ECO:0000313" key="8">
    <source>
        <dbReference type="EMBL" id="AIY91222.1"/>
    </source>
</evidence>
<dbReference type="InterPro" id="IPR037163">
    <property type="entry name" value="Spermidine_synt_N_sf"/>
</dbReference>
<dbReference type="EMBL" id="CP009552">
    <property type="protein sequence ID" value="AIY91222.1"/>
    <property type="molecule type" value="Genomic_DNA"/>
</dbReference>
<dbReference type="eggNOG" id="arCOG00050">
    <property type="taxonomic scope" value="Archaea"/>
</dbReference>
<accession>A0A0A7GJS8</accession>
<dbReference type="GeneID" id="24798764"/>
<dbReference type="PROSITE" id="PS51006">
    <property type="entry name" value="PABS_2"/>
    <property type="match status" value="1"/>
</dbReference>
<evidence type="ECO:0000313" key="9">
    <source>
        <dbReference type="Proteomes" id="UP000030624"/>
    </source>
</evidence>